<dbReference type="SUPFAM" id="SSF140500">
    <property type="entry name" value="BAS1536-like"/>
    <property type="match status" value="1"/>
</dbReference>
<dbReference type="InterPro" id="IPR018540">
    <property type="entry name" value="Spo0E-like"/>
</dbReference>
<dbReference type="PANTHER" id="PTHR41263:SF1">
    <property type="entry name" value="ASPARTYL-PHOSPHATE PHOSPHATASE YISI"/>
    <property type="match status" value="1"/>
</dbReference>
<proteinExistence type="predicted"/>
<dbReference type="Pfam" id="PF09388">
    <property type="entry name" value="SpoOE-like"/>
    <property type="match status" value="1"/>
</dbReference>
<gene>
    <name evidence="1" type="ORF">JOC54_003510</name>
</gene>
<dbReference type="EMBL" id="JAFBCV010000012">
    <property type="protein sequence ID" value="MBM7840230.1"/>
    <property type="molecule type" value="Genomic_DNA"/>
</dbReference>
<dbReference type="InterPro" id="IPR036638">
    <property type="entry name" value="HLH_DNA-bd_sf"/>
</dbReference>
<evidence type="ECO:0008006" key="3">
    <source>
        <dbReference type="Google" id="ProtNLM"/>
    </source>
</evidence>
<keyword evidence="2" id="KW-1185">Reference proteome</keyword>
<evidence type="ECO:0000313" key="2">
    <source>
        <dbReference type="Proteomes" id="UP001179280"/>
    </source>
</evidence>
<dbReference type="InterPro" id="IPR053028">
    <property type="entry name" value="Spo0E-like_phosphatase"/>
</dbReference>
<name>A0ABS2SYA5_9BACI</name>
<organism evidence="1 2">
    <name type="scientific">Shouchella xiaoxiensis</name>
    <dbReference type="NCBI Taxonomy" id="766895"/>
    <lineage>
        <taxon>Bacteria</taxon>
        <taxon>Bacillati</taxon>
        <taxon>Bacillota</taxon>
        <taxon>Bacilli</taxon>
        <taxon>Bacillales</taxon>
        <taxon>Bacillaceae</taxon>
        <taxon>Shouchella</taxon>
    </lineage>
</organism>
<evidence type="ECO:0000313" key="1">
    <source>
        <dbReference type="EMBL" id="MBM7840230.1"/>
    </source>
</evidence>
<dbReference type="InterPro" id="IPR037208">
    <property type="entry name" value="Spo0E-like_sf"/>
</dbReference>
<reference evidence="1" key="1">
    <citation type="submission" date="2021-01" db="EMBL/GenBank/DDBJ databases">
        <title>Genomic Encyclopedia of Type Strains, Phase IV (KMG-IV): sequencing the most valuable type-strain genomes for metagenomic binning, comparative biology and taxonomic classification.</title>
        <authorList>
            <person name="Goeker M."/>
        </authorList>
    </citation>
    <scope>NUCLEOTIDE SEQUENCE</scope>
    <source>
        <strain evidence="1">DSM 21943</strain>
    </source>
</reference>
<accession>A0ABS2SYA5</accession>
<sequence length="50" mass="5829">MIHIDIEVKRSEMHMIASKFGMTASKTVKCSQELDTLLNCLQSYRRNKQN</sequence>
<dbReference type="PANTHER" id="PTHR41263">
    <property type="entry name" value="ASPARTYL-PHOSPHATE PHOSPHATASE YISI"/>
    <property type="match status" value="1"/>
</dbReference>
<comment type="caution">
    <text evidence="1">The sequence shown here is derived from an EMBL/GenBank/DDBJ whole genome shotgun (WGS) entry which is preliminary data.</text>
</comment>
<dbReference type="Proteomes" id="UP001179280">
    <property type="component" value="Unassembled WGS sequence"/>
</dbReference>
<dbReference type="Gene3D" id="4.10.280.10">
    <property type="entry name" value="Helix-loop-helix DNA-binding domain"/>
    <property type="match status" value="1"/>
</dbReference>
<protein>
    <recommendedName>
        <fullName evidence="3">Spo0E like sporulation regulatory protein</fullName>
    </recommendedName>
</protein>
<dbReference type="RefSeq" id="WP_081761193.1">
    <property type="nucleotide sequence ID" value="NZ_JAFBCV010000012.1"/>
</dbReference>